<protein>
    <submittedName>
        <fullName evidence="1">Uncharacterized protein</fullName>
    </submittedName>
</protein>
<dbReference type="Proteomes" id="UP000215914">
    <property type="component" value="Unassembled WGS sequence"/>
</dbReference>
<accession>A0A9K3NLS6</accession>
<proteinExistence type="predicted"/>
<evidence type="ECO:0000313" key="2">
    <source>
        <dbReference type="Proteomes" id="UP000215914"/>
    </source>
</evidence>
<dbReference type="EMBL" id="MNCJ02000320">
    <property type="protein sequence ID" value="KAF5805282.1"/>
    <property type="molecule type" value="Genomic_DNA"/>
</dbReference>
<name>A0A9K3NLS6_HELAN</name>
<reference evidence="1" key="2">
    <citation type="submission" date="2020-06" db="EMBL/GenBank/DDBJ databases">
        <title>Helianthus annuus Genome sequencing and assembly Release 2.</title>
        <authorList>
            <person name="Gouzy J."/>
            <person name="Langlade N."/>
            <person name="Munos S."/>
        </authorList>
    </citation>
    <scope>NUCLEOTIDE SEQUENCE</scope>
    <source>
        <tissue evidence="1">Leaves</tissue>
    </source>
</reference>
<dbReference type="Gramene" id="mRNA:HanXRQr2_Chr05g0207461">
    <property type="protein sequence ID" value="mRNA:HanXRQr2_Chr05g0207461"/>
    <property type="gene ID" value="HanXRQr2_Chr05g0207461"/>
</dbReference>
<keyword evidence="2" id="KW-1185">Reference proteome</keyword>
<organism evidence="1 2">
    <name type="scientific">Helianthus annuus</name>
    <name type="common">Common sunflower</name>
    <dbReference type="NCBI Taxonomy" id="4232"/>
    <lineage>
        <taxon>Eukaryota</taxon>
        <taxon>Viridiplantae</taxon>
        <taxon>Streptophyta</taxon>
        <taxon>Embryophyta</taxon>
        <taxon>Tracheophyta</taxon>
        <taxon>Spermatophyta</taxon>
        <taxon>Magnoliopsida</taxon>
        <taxon>eudicotyledons</taxon>
        <taxon>Gunneridae</taxon>
        <taxon>Pentapetalae</taxon>
        <taxon>asterids</taxon>
        <taxon>campanulids</taxon>
        <taxon>Asterales</taxon>
        <taxon>Asteraceae</taxon>
        <taxon>Asteroideae</taxon>
        <taxon>Heliantheae alliance</taxon>
        <taxon>Heliantheae</taxon>
        <taxon>Helianthus</taxon>
    </lineage>
</organism>
<gene>
    <name evidence="1" type="ORF">HanXRQr2_Chr05g0207461</name>
</gene>
<comment type="caution">
    <text evidence="1">The sequence shown here is derived from an EMBL/GenBank/DDBJ whole genome shotgun (WGS) entry which is preliminary data.</text>
</comment>
<reference evidence="1" key="1">
    <citation type="journal article" date="2017" name="Nature">
        <title>The sunflower genome provides insights into oil metabolism, flowering and Asterid evolution.</title>
        <authorList>
            <person name="Badouin H."/>
            <person name="Gouzy J."/>
            <person name="Grassa C.J."/>
            <person name="Murat F."/>
            <person name="Staton S.E."/>
            <person name="Cottret L."/>
            <person name="Lelandais-Briere C."/>
            <person name="Owens G.L."/>
            <person name="Carrere S."/>
            <person name="Mayjonade B."/>
            <person name="Legrand L."/>
            <person name="Gill N."/>
            <person name="Kane N.C."/>
            <person name="Bowers J.E."/>
            <person name="Hubner S."/>
            <person name="Bellec A."/>
            <person name="Berard A."/>
            <person name="Berges H."/>
            <person name="Blanchet N."/>
            <person name="Boniface M.C."/>
            <person name="Brunel D."/>
            <person name="Catrice O."/>
            <person name="Chaidir N."/>
            <person name="Claudel C."/>
            <person name="Donnadieu C."/>
            <person name="Faraut T."/>
            <person name="Fievet G."/>
            <person name="Helmstetter N."/>
            <person name="King M."/>
            <person name="Knapp S.J."/>
            <person name="Lai Z."/>
            <person name="Le Paslier M.C."/>
            <person name="Lippi Y."/>
            <person name="Lorenzon L."/>
            <person name="Mandel J.R."/>
            <person name="Marage G."/>
            <person name="Marchand G."/>
            <person name="Marquand E."/>
            <person name="Bret-Mestries E."/>
            <person name="Morien E."/>
            <person name="Nambeesan S."/>
            <person name="Nguyen T."/>
            <person name="Pegot-Espagnet P."/>
            <person name="Pouilly N."/>
            <person name="Raftis F."/>
            <person name="Sallet E."/>
            <person name="Schiex T."/>
            <person name="Thomas J."/>
            <person name="Vandecasteele C."/>
            <person name="Vares D."/>
            <person name="Vear F."/>
            <person name="Vautrin S."/>
            <person name="Crespi M."/>
            <person name="Mangin B."/>
            <person name="Burke J.M."/>
            <person name="Salse J."/>
            <person name="Munos S."/>
            <person name="Vincourt P."/>
            <person name="Rieseberg L.H."/>
            <person name="Langlade N.B."/>
        </authorList>
    </citation>
    <scope>NUCLEOTIDE SEQUENCE</scope>
    <source>
        <tissue evidence="1">Leaves</tissue>
    </source>
</reference>
<evidence type="ECO:0000313" key="1">
    <source>
        <dbReference type="EMBL" id="KAF5805282.1"/>
    </source>
</evidence>
<sequence length="46" mass="5454">MVAWKEACVMAFLDDNERHWRLIIRFLAHLDQLMTKALSCTIGYRS</sequence>
<dbReference type="AlphaFoldDB" id="A0A9K3NLS6"/>